<keyword evidence="1" id="KW-0732">Signal</keyword>
<name>A0A0L7K2L6_OPEBR</name>
<feature type="chain" id="PRO_5012339308" evidence="1">
    <location>
        <begin position="16"/>
        <end position="281"/>
    </location>
</feature>
<dbReference type="InterPro" id="IPR015943">
    <property type="entry name" value="WD40/YVTN_repeat-like_dom_sf"/>
</dbReference>
<feature type="non-terminal residue" evidence="2">
    <location>
        <position position="281"/>
    </location>
</feature>
<reference evidence="2 3" key="1">
    <citation type="journal article" date="2015" name="Genome Biol. Evol.">
        <title>The genome of winter moth (Operophtera brumata) provides a genomic perspective on sexual dimorphism and phenology.</title>
        <authorList>
            <person name="Derks M.F."/>
            <person name="Smit S."/>
            <person name="Salis L."/>
            <person name="Schijlen E."/>
            <person name="Bossers A."/>
            <person name="Mateman C."/>
            <person name="Pijl A.S."/>
            <person name="de Ridder D."/>
            <person name="Groenen M.A."/>
            <person name="Visser M.E."/>
            <person name="Megens H.J."/>
        </authorList>
    </citation>
    <scope>NUCLEOTIDE SEQUENCE [LARGE SCALE GENOMIC DNA]</scope>
    <source>
        <strain evidence="2">WM2013NL</strain>
        <tissue evidence="2">Head and thorax</tissue>
    </source>
</reference>
<feature type="non-terminal residue" evidence="2">
    <location>
        <position position="1"/>
    </location>
</feature>
<evidence type="ECO:0000256" key="1">
    <source>
        <dbReference type="SAM" id="SignalP"/>
    </source>
</evidence>
<feature type="signal peptide" evidence="1">
    <location>
        <begin position="1"/>
        <end position="15"/>
    </location>
</feature>
<dbReference type="EMBL" id="JTDY01014199">
    <property type="protein sequence ID" value="KOB52046.1"/>
    <property type="molecule type" value="Genomic_DNA"/>
</dbReference>
<accession>A0A0L7K2L6</accession>
<comment type="caution">
    <text evidence="2">The sequence shown here is derived from an EMBL/GenBank/DDBJ whole genome shotgun (WGS) entry which is preliminary data.</text>
</comment>
<keyword evidence="3" id="KW-1185">Reference proteome</keyword>
<dbReference type="Gene3D" id="2.130.10.10">
    <property type="entry name" value="YVTN repeat-like/Quinoprotein amine dehydrogenase"/>
    <property type="match status" value="1"/>
</dbReference>
<dbReference type="Proteomes" id="UP000037510">
    <property type="component" value="Unassembled WGS sequence"/>
</dbReference>
<sequence>MKLLIIAALLTLASARLENNIISRCDGVIVNGINHEKEVIKEDVDKPYMMSIDYDTNVLYYTYTGHRGMTFVPAALNLKTKENYIITGVRGAFTTSVDPKSHRIYIAGADGIYEFDYQKKTTRNLGITNSNIWQVFAKDGVYYSTYPDEKAFVYKNGQLGKVAGIGDTRAMLLGLDKKDNIFFSNSSGLFFHPKDGKLTILVGEYTVNAFTIDANEKLHFSTPVGIFSTEVEPTGNVKIKKIAGINNIYGMAVESDGTFIYSADNAIIRLKSTGVECSEQY</sequence>
<gene>
    <name evidence="2" type="ORF">OBRU01_26615</name>
</gene>
<dbReference type="AlphaFoldDB" id="A0A0L7K2L6"/>
<protein>
    <submittedName>
        <fullName evidence="2">Diapause-associated protein</fullName>
    </submittedName>
</protein>
<evidence type="ECO:0000313" key="2">
    <source>
        <dbReference type="EMBL" id="KOB52046.1"/>
    </source>
</evidence>
<organism evidence="2 3">
    <name type="scientific">Operophtera brumata</name>
    <name type="common">Winter moth</name>
    <name type="synonym">Phalaena brumata</name>
    <dbReference type="NCBI Taxonomy" id="104452"/>
    <lineage>
        <taxon>Eukaryota</taxon>
        <taxon>Metazoa</taxon>
        <taxon>Ecdysozoa</taxon>
        <taxon>Arthropoda</taxon>
        <taxon>Hexapoda</taxon>
        <taxon>Insecta</taxon>
        <taxon>Pterygota</taxon>
        <taxon>Neoptera</taxon>
        <taxon>Endopterygota</taxon>
        <taxon>Lepidoptera</taxon>
        <taxon>Glossata</taxon>
        <taxon>Ditrysia</taxon>
        <taxon>Geometroidea</taxon>
        <taxon>Geometridae</taxon>
        <taxon>Larentiinae</taxon>
        <taxon>Operophtera</taxon>
    </lineage>
</organism>
<proteinExistence type="predicted"/>
<dbReference type="SUPFAM" id="SSF63829">
    <property type="entry name" value="Calcium-dependent phosphotriesterase"/>
    <property type="match status" value="1"/>
</dbReference>
<evidence type="ECO:0000313" key="3">
    <source>
        <dbReference type="Proteomes" id="UP000037510"/>
    </source>
</evidence>